<comment type="similarity">
    <text evidence="2">Belongs to the bacteroidetes fimbrillin superfamily. FimB/Mfa2 family.</text>
</comment>
<sequence length="376" mass="42012">MRTRIRHIIARAIPTLTVCIVYLVFHGCSSEIECPGEITNDGIVQVGFHIRLNEDYGTYLPESRADGVSLPPDYDDPAKYETGTGYENYIGITGNDFRFLLFDSEGKFVEKMNVLYVVPVGEDKYPSDYTVFCTLTKKPDATFRIVALANWGSYPQDANLTVGITTIRDVCENVRVNNTYAYAAPFTPSAETPIPMYGVKTCTMPLNTDRYIDIGDLYLLRALAKVEVICKETPYLELHSVQLTGYNTNGYCAPQEMYDNTGYVSVPHIPTDAGSNVTSPLAFHVSPDKSKAWIYIPEYLNKEAGTPCRLSVTFADNTDKQYTVEFCQYDIGGNPTGNRLDILRNVCYRFTVDKTAEFTVDLVPYGVKDLNPGFGI</sequence>
<accession>A0A4S2FTT2</accession>
<comment type="subcellular location">
    <subcellularLocation>
        <location evidence="1">Cell outer membrane</location>
    </subcellularLocation>
</comment>
<evidence type="ECO:0000256" key="6">
    <source>
        <dbReference type="ARBA" id="ARBA00023237"/>
    </source>
</evidence>
<reference evidence="8 9" key="1">
    <citation type="submission" date="2019-04" db="EMBL/GenBank/DDBJ databases">
        <title>Microbes associate with the intestines of laboratory mice.</title>
        <authorList>
            <person name="Navarre W."/>
            <person name="Wong E."/>
            <person name="Huang K."/>
            <person name="Tropini C."/>
            <person name="Ng K."/>
            <person name="Yu B."/>
        </authorList>
    </citation>
    <scope>NUCLEOTIDE SEQUENCE [LARGE SCALE GENOMIC DNA]</scope>
    <source>
        <strain evidence="8 9">NM22_B1</strain>
    </source>
</reference>
<protein>
    <submittedName>
        <fullName evidence="8">Uncharacterized protein</fullName>
    </submittedName>
</protein>
<evidence type="ECO:0000313" key="9">
    <source>
        <dbReference type="Proteomes" id="UP000310760"/>
    </source>
</evidence>
<keyword evidence="5" id="KW-0564">Palmitate</keyword>
<name>A0A4S2FTT2_9BACT</name>
<dbReference type="EMBL" id="SRYJ01000004">
    <property type="protein sequence ID" value="TGY72707.1"/>
    <property type="molecule type" value="Genomic_DNA"/>
</dbReference>
<keyword evidence="6" id="KW-0998">Cell outer membrane</keyword>
<dbReference type="InterPro" id="IPR014941">
    <property type="entry name" value="FimB/Mfa2/Mfa3"/>
</dbReference>
<keyword evidence="7" id="KW-0449">Lipoprotein</keyword>
<gene>
    <name evidence="8" type="ORF">E5339_02385</name>
</gene>
<organism evidence="8 9">
    <name type="scientific">Phocaeicola sartorii</name>
    <dbReference type="NCBI Taxonomy" id="671267"/>
    <lineage>
        <taxon>Bacteria</taxon>
        <taxon>Pseudomonadati</taxon>
        <taxon>Bacteroidota</taxon>
        <taxon>Bacteroidia</taxon>
        <taxon>Bacteroidales</taxon>
        <taxon>Bacteroidaceae</taxon>
        <taxon>Phocaeicola</taxon>
    </lineage>
</organism>
<evidence type="ECO:0000256" key="3">
    <source>
        <dbReference type="ARBA" id="ARBA00022729"/>
    </source>
</evidence>
<evidence type="ECO:0000256" key="5">
    <source>
        <dbReference type="ARBA" id="ARBA00023139"/>
    </source>
</evidence>
<dbReference type="RefSeq" id="WP_135950375.1">
    <property type="nucleotide sequence ID" value="NZ_CANPVL010000001.1"/>
</dbReference>
<comment type="caution">
    <text evidence="8">The sequence shown here is derived from an EMBL/GenBank/DDBJ whole genome shotgun (WGS) entry which is preliminary data.</text>
</comment>
<evidence type="ECO:0000256" key="4">
    <source>
        <dbReference type="ARBA" id="ARBA00023136"/>
    </source>
</evidence>
<evidence type="ECO:0000256" key="7">
    <source>
        <dbReference type="ARBA" id="ARBA00023288"/>
    </source>
</evidence>
<keyword evidence="4" id="KW-0472">Membrane</keyword>
<evidence type="ECO:0000256" key="2">
    <source>
        <dbReference type="ARBA" id="ARBA00007248"/>
    </source>
</evidence>
<dbReference type="Proteomes" id="UP000310760">
    <property type="component" value="Unassembled WGS sequence"/>
</dbReference>
<dbReference type="GO" id="GO:0009279">
    <property type="term" value="C:cell outer membrane"/>
    <property type="evidence" value="ECO:0007669"/>
    <property type="project" value="UniProtKB-SubCell"/>
</dbReference>
<dbReference type="AlphaFoldDB" id="A0A4S2FTT2"/>
<evidence type="ECO:0000313" key="8">
    <source>
        <dbReference type="EMBL" id="TGY72707.1"/>
    </source>
</evidence>
<keyword evidence="3" id="KW-0732">Signal</keyword>
<proteinExistence type="inferred from homology"/>
<dbReference type="Pfam" id="PF08842">
    <property type="entry name" value="Mfa2"/>
    <property type="match status" value="1"/>
</dbReference>
<evidence type="ECO:0000256" key="1">
    <source>
        <dbReference type="ARBA" id="ARBA00004442"/>
    </source>
</evidence>